<evidence type="ECO:0000313" key="6">
    <source>
        <dbReference type="Proteomes" id="UP000003374"/>
    </source>
</evidence>
<proteinExistence type="inferred from homology"/>
<keyword evidence="3" id="KW-0067">ATP-binding</keyword>
<gene>
    <name evidence="5" type="ORF">NB231_14888</name>
</gene>
<protein>
    <submittedName>
        <fullName evidence="5">Universal stress protein Usp</fullName>
    </submittedName>
</protein>
<dbReference type="PANTHER" id="PTHR46268:SF27">
    <property type="entry name" value="UNIVERSAL STRESS PROTEIN RV2623"/>
    <property type="match status" value="1"/>
</dbReference>
<dbReference type="PANTHER" id="PTHR46268">
    <property type="entry name" value="STRESS RESPONSE PROTEIN NHAX"/>
    <property type="match status" value="1"/>
</dbReference>
<sequence>MERGGVEMGVVAIRSEPMKMLVATDFSARSQCALRRAGWLARVQRAELTIVHVVDDDRPARLVELERREAQRYLVEQVDTLTELRELDYRTAVVTGDAFDGILRTAQSTAADLIVMGSHRRQLLRDVFIGTTIERVIRTGSRPVLMVNNAVERPYRRVLAAVNKTEPAVNAIRTGKALGLLDNARLSLVHGFQSLAKGSMSIAGIERERINEYLAEELLRVGMELQAYFKANAVDVDRPSLRIREGGAFEVIFRAVRDISPDLLIIGTQARTGLAKLLLGSVAETVLRSVETDILVVPFDR</sequence>
<dbReference type="eggNOG" id="COG0589">
    <property type="taxonomic scope" value="Bacteria"/>
</dbReference>
<comment type="similarity">
    <text evidence="1">Belongs to the universal stress protein A family.</text>
</comment>
<evidence type="ECO:0000256" key="2">
    <source>
        <dbReference type="ARBA" id="ARBA00022741"/>
    </source>
</evidence>
<dbReference type="PRINTS" id="PR01438">
    <property type="entry name" value="UNVRSLSTRESS"/>
</dbReference>
<evidence type="ECO:0000256" key="1">
    <source>
        <dbReference type="ARBA" id="ARBA00008791"/>
    </source>
</evidence>
<comment type="caution">
    <text evidence="5">The sequence shown here is derived from an EMBL/GenBank/DDBJ whole genome shotgun (WGS) entry which is preliminary data.</text>
</comment>
<dbReference type="SUPFAM" id="SSF52402">
    <property type="entry name" value="Adenine nucleotide alpha hydrolases-like"/>
    <property type="match status" value="2"/>
</dbReference>
<dbReference type="Proteomes" id="UP000003374">
    <property type="component" value="Unassembled WGS sequence"/>
</dbReference>
<dbReference type="STRING" id="314278.NB231_14888"/>
<dbReference type="Gene3D" id="3.40.50.620">
    <property type="entry name" value="HUPs"/>
    <property type="match status" value="2"/>
</dbReference>
<organism evidence="5 6">
    <name type="scientific">Nitrococcus mobilis Nb-231</name>
    <dbReference type="NCBI Taxonomy" id="314278"/>
    <lineage>
        <taxon>Bacteria</taxon>
        <taxon>Pseudomonadati</taxon>
        <taxon>Pseudomonadota</taxon>
        <taxon>Gammaproteobacteria</taxon>
        <taxon>Chromatiales</taxon>
        <taxon>Ectothiorhodospiraceae</taxon>
        <taxon>Nitrococcus</taxon>
    </lineage>
</organism>
<feature type="domain" description="UspA" evidence="4">
    <location>
        <begin position="155"/>
        <end position="298"/>
    </location>
</feature>
<dbReference type="InterPro" id="IPR006016">
    <property type="entry name" value="UspA"/>
</dbReference>
<keyword evidence="6" id="KW-1185">Reference proteome</keyword>
<accession>A4BLC8</accession>
<feature type="domain" description="UspA" evidence="4">
    <location>
        <begin position="19"/>
        <end position="147"/>
    </location>
</feature>
<reference evidence="5 6" key="1">
    <citation type="submission" date="2006-02" db="EMBL/GenBank/DDBJ databases">
        <authorList>
            <person name="Waterbury J."/>
            <person name="Ferriera S."/>
            <person name="Johnson J."/>
            <person name="Kravitz S."/>
            <person name="Halpern A."/>
            <person name="Remington K."/>
            <person name="Beeson K."/>
            <person name="Tran B."/>
            <person name="Rogers Y.-H."/>
            <person name="Friedman R."/>
            <person name="Venter J.C."/>
        </authorList>
    </citation>
    <scope>NUCLEOTIDE SEQUENCE [LARGE SCALE GENOMIC DNA]</scope>
    <source>
        <strain evidence="5 6">Nb-231</strain>
    </source>
</reference>
<dbReference type="AlphaFoldDB" id="A4BLC8"/>
<dbReference type="CDD" id="cd00293">
    <property type="entry name" value="USP-like"/>
    <property type="match status" value="2"/>
</dbReference>
<dbReference type="InterPro" id="IPR006015">
    <property type="entry name" value="Universal_stress_UspA"/>
</dbReference>
<dbReference type="InterPro" id="IPR014729">
    <property type="entry name" value="Rossmann-like_a/b/a_fold"/>
</dbReference>
<dbReference type="GO" id="GO:0005524">
    <property type="term" value="F:ATP binding"/>
    <property type="evidence" value="ECO:0007669"/>
    <property type="project" value="UniProtKB-KW"/>
</dbReference>
<keyword evidence="2" id="KW-0547">Nucleotide-binding</keyword>
<evidence type="ECO:0000259" key="4">
    <source>
        <dbReference type="Pfam" id="PF00582"/>
    </source>
</evidence>
<dbReference type="EMBL" id="AAOF01000001">
    <property type="protein sequence ID" value="EAR23116.1"/>
    <property type="molecule type" value="Genomic_DNA"/>
</dbReference>
<dbReference type="Pfam" id="PF00582">
    <property type="entry name" value="Usp"/>
    <property type="match status" value="2"/>
</dbReference>
<name>A4BLC8_9GAMM</name>
<dbReference type="HOGENOM" id="CLU_049301_2_1_6"/>
<evidence type="ECO:0000256" key="3">
    <source>
        <dbReference type="ARBA" id="ARBA00022840"/>
    </source>
</evidence>
<evidence type="ECO:0000313" key="5">
    <source>
        <dbReference type="EMBL" id="EAR23116.1"/>
    </source>
</evidence>